<comment type="function">
    <text evidence="4">PPIases accelerate the folding of proteins. It catalyzes the cis-trans isomerization of proline imidic peptide bonds in oligopeptides.</text>
</comment>
<dbReference type="InterPro" id="IPR044666">
    <property type="entry name" value="Cyclophilin_A-like"/>
</dbReference>
<dbReference type="PROSITE" id="PS50072">
    <property type="entry name" value="CSA_PPIASE_2"/>
    <property type="match status" value="1"/>
</dbReference>
<sequence length="256" mass="29220">MRFINAGIALLASVFFMFGQVAYAQKAPEHYYVKVQTPKGDCLVMLYDETPQHRDNFIKLVKEGFYEDLMFHRVIENFMVQGGDPDSRYAAETQRLGSGGPDYRVPAEIRDSIIHRKGAIAAARNDNPEKASSASQFYLVQGHVFSEAALDSLEQYRLQGERLSELQREVYTTIGGVPHLDGNYTVFGEVIQGLEVIDSIAAVRTDNFDRPTEDVRMNMHLLTRREALNLERERKGLPVKENIFTKIMDALRSRYY</sequence>
<evidence type="ECO:0000256" key="4">
    <source>
        <dbReference type="RuleBase" id="RU363019"/>
    </source>
</evidence>
<dbReference type="PANTHER" id="PTHR45625:SF4">
    <property type="entry name" value="PEPTIDYLPROLYL ISOMERASE DOMAIN AND WD REPEAT-CONTAINING PROTEIN 1"/>
    <property type="match status" value="1"/>
</dbReference>
<dbReference type="EC" id="5.2.1.8" evidence="4"/>
<reference evidence="6" key="1">
    <citation type="journal article" date="2021" name="PeerJ">
        <title>Extensive microbial diversity within the chicken gut microbiome revealed by metagenomics and culture.</title>
        <authorList>
            <person name="Gilroy R."/>
            <person name="Ravi A."/>
            <person name="Getino M."/>
            <person name="Pursley I."/>
            <person name="Horton D.L."/>
            <person name="Alikhan N.F."/>
            <person name="Baker D."/>
            <person name="Gharbi K."/>
            <person name="Hall N."/>
            <person name="Watson M."/>
            <person name="Adriaenssens E.M."/>
            <person name="Foster-Nyarko E."/>
            <person name="Jarju S."/>
            <person name="Secka A."/>
            <person name="Antonio M."/>
            <person name="Oren A."/>
            <person name="Chaudhuri R.R."/>
            <person name="La Ragione R."/>
            <person name="Hildebrand F."/>
            <person name="Pallen M.J."/>
        </authorList>
    </citation>
    <scope>NUCLEOTIDE SEQUENCE</scope>
    <source>
        <strain evidence="6">1719</strain>
    </source>
</reference>
<dbReference type="InterPro" id="IPR002130">
    <property type="entry name" value="Cyclophilin-type_PPIase_dom"/>
</dbReference>
<dbReference type="PANTHER" id="PTHR45625">
    <property type="entry name" value="PEPTIDYL-PROLYL CIS-TRANS ISOMERASE-RELATED"/>
    <property type="match status" value="1"/>
</dbReference>
<reference evidence="6" key="2">
    <citation type="submission" date="2021-04" db="EMBL/GenBank/DDBJ databases">
        <authorList>
            <person name="Gilroy R."/>
        </authorList>
    </citation>
    <scope>NUCLEOTIDE SEQUENCE</scope>
    <source>
        <strain evidence="6">1719</strain>
    </source>
</reference>
<gene>
    <name evidence="6" type="ORF">H9853_08935</name>
</gene>
<protein>
    <recommendedName>
        <fullName evidence="4">Peptidyl-prolyl cis-trans isomerase</fullName>
        <shortName evidence="4">PPIase</shortName>
        <ecNumber evidence="4">5.2.1.8</ecNumber>
    </recommendedName>
</protein>
<evidence type="ECO:0000256" key="1">
    <source>
        <dbReference type="ARBA" id="ARBA00007365"/>
    </source>
</evidence>
<dbReference type="GO" id="GO:0006457">
    <property type="term" value="P:protein folding"/>
    <property type="evidence" value="ECO:0007669"/>
    <property type="project" value="InterPro"/>
</dbReference>
<feature type="domain" description="PPIase cyclophilin-type" evidence="5">
    <location>
        <begin position="36"/>
        <end position="217"/>
    </location>
</feature>
<dbReference type="Proteomes" id="UP000824156">
    <property type="component" value="Unassembled WGS sequence"/>
</dbReference>
<dbReference type="PRINTS" id="PR00153">
    <property type="entry name" value="CSAPPISMRASE"/>
</dbReference>
<dbReference type="Gene3D" id="2.40.100.10">
    <property type="entry name" value="Cyclophilin-like"/>
    <property type="match status" value="1"/>
</dbReference>
<organism evidence="6 7">
    <name type="scientific">Candidatus Sphingobacterium stercoripullorum</name>
    <dbReference type="NCBI Taxonomy" id="2838759"/>
    <lineage>
        <taxon>Bacteria</taxon>
        <taxon>Pseudomonadati</taxon>
        <taxon>Bacteroidota</taxon>
        <taxon>Sphingobacteriia</taxon>
        <taxon>Sphingobacteriales</taxon>
        <taxon>Sphingobacteriaceae</taxon>
        <taxon>Sphingobacterium</taxon>
    </lineage>
</organism>
<dbReference type="EMBL" id="DXEZ01000245">
    <property type="protein sequence ID" value="HIX55139.1"/>
    <property type="molecule type" value="Genomic_DNA"/>
</dbReference>
<evidence type="ECO:0000313" key="7">
    <source>
        <dbReference type="Proteomes" id="UP000824156"/>
    </source>
</evidence>
<keyword evidence="4" id="KW-0732">Signal</keyword>
<dbReference type="AlphaFoldDB" id="A0A9D1W9I4"/>
<evidence type="ECO:0000313" key="6">
    <source>
        <dbReference type="EMBL" id="HIX55139.1"/>
    </source>
</evidence>
<dbReference type="InterPro" id="IPR029000">
    <property type="entry name" value="Cyclophilin-like_dom_sf"/>
</dbReference>
<keyword evidence="2 4" id="KW-0697">Rotamase</keyword>
<accession>A0A9D1W9I4</accession>
<dbReference type="PROSITE" id="PS00170">
    <property type="entry name" value="CSA_PPIASE_1"/>
    <property type="match status" value="1"/>
</dbReference>
<dbReference type="InterPro" id="IPR020892">
    <property type="entry name" value="Cyclophilin-type_PPIase_CS"/>
</dbReference>
<evidence type="ECO:0000256" key="2">
    <source>
        <dbReference type="ARBA" id="ARBA00023110"/>
    </source>
</evidence>
<evidence type="ECO:0000259" key="5">
    <source>
        <dbReference type="PROSITE" id="PS50072"/>
    </source>
</evidence>
<feature type="signal peptide" evidence="4">
    <location>
        <begin position="1"/>
        <end position="24"/>
    </location>
</feature>
<dbReference type="SUPFAM" id="SSF50891">
    <property type="entry name" value="Cyclophilin-like"/>
    <property type="match status" value="1"/>
</dbReference>
<proteinExistence type="inferred from homology"/>
<evidence type="ECO:0000256" key="3">
    <source>
        <dbReference type="ARBA" id="ARBA00023235"/>
    </source>
</evidence>
<dbReference type="Pfam" id="PF00160">
    <property type="entry name" value="Pro_isomerase"/>
    <property type="match status" value="1"/>
</dbReference>
<keyword evidence="3 4" id="KW-0413">Isomerase</keyword>
<name>A0A9D1W9I4_9SPHI</name>
<feature type="chain" id="PRO_5039762776" description="Peptidyl-prolyl cis-trans isomerase" evidence="4">
    <location>
        <begin position="25"/>
        <end position="256"/>
    </location>
</feature>
<dbReference type="GO" id="GO:0003755">
    <property type="term" value="F:peptidyl-prolyl cis-trans isomerase activity"/>
    <property type="evidence" value="ECO:0007669"/>
    <property type="project" value="UniProtKB-UniRule"/>
</dbReference>
<dbReference type="CDD" id="cd00317">
    <property type="entry name" value="cyclophilin"/>
    <property type="match status" value="1"/>
</dbReference>
<comment type="caution">
    <text evidence="6">The sequence shown here is derived from an EMBL/GenBank/DDBJ whole genome shotgun (WGS) entry which is preliminary data.</text>
</comment>
<comment type="similarity">
    <text evidence="1 4">Belongs to the cyclophilin-type PPIase family.</text>
</comment>
<comment type="catalytic activity">
    <reaction evidence="4">
        <text>[protein]-peptidylproline (omega=180) = [protein]-peptidylproline (omega=0)</text>
        <dbReference type="Rhea" id="RHEA:16237"/>
        <dbReference type="Rhea" id="RHEA-COMP:10747"/>
        <dbReference type="Rhea" id="RHEA-COMP:10748"/>
        <dbReference type="ChEBI" id="CHEBI:83833"/>
        <dbReference type="ChEBI" id="CHEBI:83834"/>
        <dbReference type="EC" id="5.2.1.8"/>
    </reaction>
</comment>